<keyword evidence="2" id="KW-1185">Reference proteome</keyword>
<protein>
    <recommendedName>
        <fullName evidence="3">Protein kinase domain-containing protein</fullName>
    </recommendedName>
</protein>
<gene>
    <name evidence="1" type="ORF">RDI58_017688</name>
</gene>
<evidence type="ECO:0008006" key="3">
    <source>
        <dbReference type="Google" id="ProtNLM"/>
    </source>
</evidence>
<evidence type="ECO:0000313" key="1">
    <source>
        <dbReference type="EMBL" id="KAK6784234.1"/>
    </source>
</evidence>
<dbReference type="SUPFAM" id="SSF56112">
    <property type="entry name" value="Protein kinase-like (PK-like)"/>
    <property type="match status" value="1"/>
</dbReference>
<organism evidence="1 2">
    <name type="scientific">Solanum bulbocastanum</name>
    <name type="common">Wild potato</name>
    <dbReference type="NCBI Taxonomy" id="147425"/>
    <lineage>
        <taxon>Eukaryota</taxon>
        <taxon>Viridiplantae</taxon>
        <taxon>Streptophyta</taxon>
        <taxon>Embryophyta</taxon>
        <taxon>Tracheophyta</taxon>
        <taxon>Spermatophyta</taxon>
        <taxon>Magnoliopsida</taxon>
        <taxon>eudicotyledons</taxon>
        <taxon>Gunneridae</taxon>
        <taxon>Pentapetalae</taxon>
        <taxon>asterids</taxon>
        <taxon>lamiids</taxon>
        <taxon>Solanales</taxon>
        <taxon>Solanaceae</taxon>
        <taxon>Solanoideae</taxon>
        <taxon>Solaneae</taxon>
        <taxon>Solanum</taxon>
    </lineage>
</organism>
<proteinExistence type="predicted"/>
<name>A0AAN8TCS7_SOLBU</name>
<dbReference type="AlphaFoldDB" id="A0AAN8TCS7"/>
<comment type="caution">
    <text evidence="1">The sequence shown here is derived from an EMBL/GenBank/DDBJ whole genome shotgun (WGS) entry which is preliminary data.</text>
</comment>
<dbReference type="PANTHER" id="PTHR45621">
    <property type="entry name" value="OS01G0588500 PROTEIN-RELATED"/>
    <property type="match status" value="1"/>
</dbReference>
<dbReference type="InterPro" id="IPR008271">
    <property type="entry name" value="Ser/Thr_kinase_AS"/>
</dbReference>
<dbReference type="Proteomes" id="UP001371456">
    <property type="component" value="Unassembled WGS sequence"/>
</dbReference>
<dbReference type="GO" id="GO:0004672">
    <property type="term" value="F:protein kinase activity"/>
    <property type="evidence" value="ECO:0007669"/>
    <property type="project" value="InterPro"/>
</dbReference>
<dbReference type="InterPro" id="IPR011009">
    <property type="entry name" value="Kinase-like_dom_sf"/>
</dbReference>
<dbReference type="InterPro" id="IPR050823">
    <property type="entry name" value="Plant_Ser_Thr_Prot_Kinase"/>
</dbReference>
<dbReference type="Gene3D" id="1.10.510.10">
    <property type="entry name" value="Transferase(Phosphotransferase) domain 1"/>
    <property type="match status" value="1"/>
</dbReference>
<accession>A0AAN8TCS7</accession>
<dbReference type="EMBL" id="JBANQN010000007">
    <property type="protein sequence ID" value="KAK6784234.1"/>
    <property type="molecule type" value="Genomic_DNA"/>
</dbReference>
<sequence>MEGKVFGSHMKEEPQPLNWATRIMVAIGSTRGHAFLHDAKEQVIYLDFKASNILLGPPLYFDLAKAETTGDRTHVSTQVMERRAMDNTKVGIEQNLVASAKPYLGDKHNLFRIVDTKLEGQYPQKGAYTAANLDWQCLSNEPKLRAKNV</sequence>
<reference evidence="1 2" key="1">
    <citation type="submission" date="2024-02" db="EMBL/GenBank/DDBJ databases">
        <title>de novo genome assembly of Solanum bulbocastanum strain 11H21.</title>
        <authorList>
            <person name="Hosaka A.J."/>
        </authorList>
    </citation>
    <scope>NUCLEOTIDE SEQUENCE [LARGE SCALE GENOMIC DNA]</scope>
    <source>
        <tissue evidence="1">Young leaves</tissue>
    </source>
</reference>
<dbReference type="PROSITE" id="PS00108">
    <property type="entry name" value="PROTEIN_KINASE_ST"/>
    <property type="match status" value="1"/>
</dbReference>
<evidence type="ECO:0000313" key="2">
    <source>
        <dbReference type="Proteomes" id="UP001371456"/>
    </source>
</evidence>